<accession>A0A3D8QF01</accession>
<evidence type="ECO:0000313" key="8">
    <source>
        <dbReference type="Proteomes" id="UP000256328"/>
    </source>
</evidence>
<dbReference type="GO" id="GO:0005634">
    <property type="term" value="C:nucleus"/>
    <property type="evidence" value="ECO:0007669"/>
    <property type="project" value="UniProtKB-SubCell"/>
</dbReference>
<feature type="region of interest" description="Disordered" evidence="5">
    <location>
        <begin position="179"/>
        <end position="210"/>
    </location>
</feature>
<dbReference type="AlphaFoldDB" id="A0A3D8QF01"/>
<reference evidence="7 8" key="1">
    <citation type="journal article" date="2018" name="IMA Fungus">
        <title>IMA Genome-F 9: Draft genome sequence of Annulohypoxylon stygium, Aspergillus mulundensis, Berkeleyomyces basicola (syn. Thielaviopsis basicola), Ceratocystis smalleyi, two Cercospora beticola strains, Coleophoma cylindrospora, Fusarium fracticaudum, Phialophora cf. hyalina, and Morchella septimelata.</title>
        <authorList>
            <person name="Wingfield B.D."/>
            <person name="Bills G.F."/>
            <person name="Dong Y."/>
            <person name="Huang W."/>
            <person name="Nel W.J."/>
            <person name="Swalarsk-Parry B.S."/>
            <person name="Vaghefi N."/>
            <person name="Wilken P.M."/>
            <person name="An Z."/>
            <person name="de Beer Z.W."/>
            <person name="De Vos L."/>
            <person name="Chen L."/>
            <person name="Duong T.A."/>
            <person name="Gao Y."/>
            <person name="Hammerbacher A."/>
            <person name="Kikkert J.R."/>
            <person name="Li Y."/>
            <person name="Li H."/>
            <person name="Li K."/>
            <person name="Li Q."/>
            <person name="Liu X."/>
            <person name="Ma X."/>
            <person name="Naidoo K."/>
            <person name="Pethybridge S.J."/>
            <person name="Sun J."/>
            <person name="Steenkamp E.T."/>
            <person name="van der Nest M.A."/>
            <person name="van Wyk S."/>
            <person name="Wingfield M.J."/>
            <person name="Xiong C."/>
            <person name="Yue Q."/>
            <person name="Zhang X."/>
        </authorList>
    </citation>
    <scope>NUCLEOTIDE SEQUENCE [LARGE SCALE GENOMIC DNA]</scope>
    <source>
        <strain evidence="7 8">BP5796</strain>
    </source>
</reference>
<evidence type="ECO:0000256" key="1">
    <source>
        <dbReference type="ARBA" id="ARBA00004123"/>
    </source>
</evidence>
<dbReference type="Gene3D" id="1.10.20.10">
    <property type="entry name" value="Histone, subunit A"/>
    <property type="match status" value="1"/>
</dbReference>
<dbReference type="Pfam" id="PF07524">
    <property type="entry name" value="Bromo_TP"/>
    <property type="match status" value="1"/>
</dbReference>
<feature type="compositionally biased region" description="Low complexity" evidence="5">
    <location>
        <begin position="188"/>
        <end position="199"/>
    </location>
</feature>
<evidence type="ECO:0000256" key="5">
    <source>
        <dbReference type="SAM" id="MobiDB-lite"/>
    </source>
</evidence>
<protein>
    <recommendedName>
        <fullName evidence="6">Bromodomain associated domain-containing protein</fullName>
    </recommendedName>
</protein>
<evidence type="ECO:0000256" key="3">
    <source>
        <dbReference type="ARBA" id="ARBA00023163"/>
    </source>
</evidence>
<evidence type="ECO:0000256" key="4">
    <source>
        <dbReference type="ARBA" id="ARBA00023242"/>
    </source>
</evidence>
<organism evidence="7 8">
    <name type="scientific">Coleophoma crateriformis</name>
    <dbReference type="NCBI Taxonomy" id="565419"/>
    <lineage>
        <taxon>Eukaryota</taxon>
        <taxon>Fungi</taxon>
        <taxon>Dikarya</taxon>
        <taxon>Ascomycota</taxon>
        <taxon>Pezizomycotina</taxon>
        <taxon>Leotiomycetes</taxon>
        <taxon>Helotiales</taxon>
        <taxon>Dermateaceae</taxon>
        <taxon>Coleophoma</taxon>
    </lineage>
</organism>
<feature type="compositionally biased region" description="Acidic residues" evidence="5">
    <location>
        <begin position="200"/>
        <end position="210"/>
    </location>
</feature>
<gene>
    <name evidence="7" type="ORF">BP5796_11887</name>
</gene>
<dbReference type="CDD" id="cd00076">
    <property type="entry name" value="HFD_SF"/>
    <property type="match status" value="1"/>
</dbReference>
<evidence type="ECO:0000313" key="7">
    <source>
        <dbReference type="EMBL" id="RDW60281.1"/>
    </source>
</evidence>
<sequence length="210" mass="23178">MATPPALHHSLLRPCVLHILRAAGYHSTRPSVLDTLTDLAARYMYLLAQQTVNHAAVNHTELDISIQDVRMAMQDCGAIVPEKIDEEQDYDREEDVRGVEEFLAWAMGSGNKEIRRIALEGGDGAQENYLTVLKKKHITADEDSRYNGTILGKPLEPRVIKVEGGDITSVKEWAARLKATSKSATGNSSRRASSALSSLGDEEMEDVEFT</sequence>
<keyword evidence="4" id="KW-0539">Nucleus</keyword>
<dbReference type="OrthoDB" id="5402929at2759"/>
<feature type="domain" description="Bromodomain associated" evidence="6">
    <location>
        <begin position="5"/>
        <end position="82"/>
    </location>
</feature>
<keyword evidence="2" id="KW-0805">Transcription regulation</keyword>
<proteinExistence type="predicted"/>
<keyword evidence="3" id="KW-0804">Transcription</keyword>
<dbReference type="SMART" id="SM00576">
    <property type="entry name" value="BTP"/>
    <property type="match status" value="1"/>
</dbReference>
<dbReference type="GO" id="GO:0046982">
    <property type="term" value="F:protein heterodimerization activity"/>
    <property type="evidence" value="ECO:0007669"/>
    <property type="project" value="InterPro"/>
</dbReference>
<dbReference type="InterPro" id="IPR009072">
    <property type="entry name" value="Histone-fold"/>
</dbReference>
<dbReference type="EMBL" id="PDLN01000019">
    <property type="protein sequence ID" value="RDW60281.1"/>
    <property type="molecule type" value="Genomic_DNA"/>
</dbReference>
<evidence type="ECO:0000256" key="2">
    <source>
        <dbReference type="ARBA" id="ARBA00023015"/>
    </source>
</evidence>
<evidence type="ECO:0000259" key="6">
    <source>
        <dbReference type="SMART" id="SM00576"/>
    </source>
</evidence>
<dbReference type="Proteomes" id="UP000256328">
    <property type="component" value="Unassembled WGS sequence"/>
</dbReference>
<comment type="caution">
    <text evidence="7">The sequence shown here is derived from an EMBL/GenBank/DDBJ whole genome shotgun (WGS) entry which is preliminary data.</text>
</comment>
<name>A0A3D8QF01_9HELO</name>
<dbReference type="InterPro" id="IPR006565">
    <property type="entry name" value="BTP"/>
</dbReference>
<keyword evidence="8" id="KW-1185">Reference proteome</keyword>
<comment type="subcellular location">
    <subcellularLocation>
        <location evidence="1">Nucleus</location>
    </subcellularLocation>
</comment>